<dbReference type="AlphaFoldDB" id="A0A2P2NH72"/>
<name>A0A2P2NH72_RHIMU</name>
<protein>
    <submittedName>
        <fullName evidence="1">Uncharacterized protein</fullName>
    </submittedName>
</protein>
<evidence type="ECO:0000313" key="1">
    <source>
        <dbReference type="EMBL" id="MBX41799.1"/>
    </source>
</evidence>
<sequence length="29" mass="3474">MGQQQYICSQMKFFPISLSYWPLNLISSY</sequence>
<accession>A0A2P2NH72</accession>
<reference evidence="1" key="1">
    <citation type="submission" date="2018-02" db="EMBL/GenBank/DDBJ databases">
        <title>Rhizophora mucronata_Transcriptome.</title>
        <authorList>
            <person name="Meera S.P."/>
            <person name="Sreeshan A."/>
            <person name="Augustine A."/>
        </authorList>
    </citation>
    <scope>NUCLEOTIDE SEQUENCE</scope>
    <source>
        <tissue evidence="1">Leaf</tissue>
    </source>
</reference>
<organism evidence="1">
    <name type="scientific">Rhizophora mucronata</name>
    <name type="common">Asiatic mangrove</name>
    <dbReference type="NCBI Taxonomy" id="61149"/>
    <lineage>
        <taxon>Eukaryota</taxon>
        <taxon>Viridiplantae</taxon>
        <taxon>Streptophyta</taxon>
        <taxon>Embryophyta</taxon>
        <taxon>Tracheophyta</taxon>
        <taxon>Spermatophyta</taxon>
        <taxon>Magnoliopsida</taxon>
        <taxon>eudicotyledons</taxon>
        <taxon>Gunneridae</taxon>
        <taxon>Pentapetalae</taxon>
        <taxon>rosids</taxon>
        <taxon>fabids</taxon>
        <taxon>Malpighiales</taxon>
        <taxon>Rhizophoraceae</taxon>
        <taxon>Rhizophora</taxon>
    </lineage>
</organism>
<proteinExistence type="predicted"/>
<dbReference type="EMBL" id="GGEC01061315">
    <property type="protein sequence ID" value="MBX41799.1"/>
    <property type="molecule type" value="Transcribed_RNA"/>
</dbReference>